<dbReference type="Gene3D" id="1.10.10.60">
    <property type="entry name" value="Homeodomain-like"/>
    <property type="match status" value="1"/>
</dbReference>
<evidence type="ECO:0000259" key="4">
    <source>
        <dbReference type="PROSITE" id="PS01124"/>
    </source>
</evidence>
<evidence type="ECO:0000256" key="2">
    <source>
        <dbReference type="ARBA" id="ARBA00023125"/>
    </source>
</evidence>
<proteinExistence type="predicted"/>
<dbReference type="EMBL" id="VIGX01000005">
    <property type="protein sequence ID" value="TWS28723.1"/>
    <property type="molecule type" value="Genomic_DNA"/>
</dbReference>
<keyword evidence="1" id="KW-0805">Transcription regulation</keyword>
<evidence type="ECO:0000313" key="5">
    <source>
        <dbReference type="EMBL" id="TWS28723.1"/>
    </source>
</evidence>
<dbReference type="Proteomes" id="UP000319375">
    <property type="component" value="Unassembled WGS sequence"/>
</dbReference>
<sequence length="259" mass="27503">MRPLMSDDDLGSEWECATAAGNPVGGLATRGFRNTGGPPTSMRIVAMPSASIVLQAGDGCFEVDGGHTGGLIAGIAPGVQSVRCDRVDCVEVRISPLLAYPVLGIPPHELTGGLVDTDVVWGPHALQLRHQLAEAPDWASRFALVNGFLLDRAAPRGPDPEVVASWNHILHTAGRATVADLTELTGWSPRRLRTRFGRQIGTSPKRAAMIVRFRHAFERLVGGAPVAETAIACGYVDQPHLHRDVVAFTGTTPAMVSGR</sequence>
<keyword evidence="6" id="KW-1185">Reference proteome</keyword>
<keyword evidence="3" id="KW-0804">Transcription</keyword>
<gene>
    <name evidence="5" type="ORF">FK530_11000</name>
</gene>
<evidence type="ECO:0000313" key="6">
    <source>
        <dbReference type="Proteomes" id="UP000319375"/>
    </source>
</evidence>
<dbReference type="InterPro" id="IPR018060">
    <property type="entry name" value="HTH_AraC"/>
</dbReference>
<dbReference type="PANTHER" id="PTHR46796">
    <property type="entry name" value="HTH-TYPE TRANSCRIPTIONAL ACTIVATOR RHAS-RELATED"/>
    <property type="match status" value="1"/>
</dbReference>
<dbReference type="Pfam" id="PF12833">
    <property type="entry name" value="HTH_18"/>
    <property type="match status" value="1"/>
</dbReference>
<dbReference type="AlphaFoldDB" id="A0A5C5S241"/>
<keyword evidence="2" id="KW-0238">DNA-binding</keyword>
<comment type="caution">
    <text evidence="5">The sequence shown here is derived from an EMBL/GenBank/DDBJ whole genome shotgun (WGS) entry which is preliminary data.</text>
</comment>
<name>A0A5C5S241_9ACTN</name>
<dbReference type="GO" id="GO:0003700">
    <property type="term" value="F:DNA-binding transcription factor activity"/>
    <property type="evidence" value="ECO:0007669"/>
    <property type="project" value="InterPro"/>
</dbReference>
<reference evidence="5 6" key="1">
    <citation type="submission" date="2019-06" db="EMBL/GenBank/DDBJ databases">
        <title>Tsukamurella conjunctivitidis sp. nov., Tsukamurella assacharolytica sp. nov. and Tsukamurella sputae sp. nov. isolated from patients with conjunctivitis, bacteraemia (lymphoma) and respiratory infection (sputum) in Hong Kong.</title>
        <authorList>
            <person name="Teng J.L.L."/>
            <person name="Lee H.H."/>
            <person name="Fong J.Y.H."/>
            <person name="Fok K.M.N."/>
            <person name="Lau S.K.P."/>
            <person name="Woo P.C.Y."/>
        </authorList>
    </citation>
    <scope>NUCLEOTIDE SEQUENCE [LARGE SCALE GENOMIC DNA]</scope>
    <source>
        <strain evidence="5 6">HKU72</strain>
    </source>
</reference>
<accession>A0A5C5S241</accession>
<evidence type="ECO:0000256" key="3">
    <source>
        <dbReference type="ARBA" id="ARBA00023163"/>
    </source>
</evidence>
<evidence type="ECO:0000256" key="1">
    <source>
        <dbReference type="ARBA" id="ARBA00023015"/>
    </source>
</evidence>
<dbReference type="GO" id="GO:0043565">
    <property type="term" value="F:sequence-specific DNA binding"/>
    <property type="evidence" value="ECO:0007669"/>
    <property type="project" value="InterPro"/>
</dbReference>
<dbReference type="PANTHER" id="PTHR46796:SF15">
    <property type="entry name" value="BLL1074 PROTEIN"/>
    <property type="match status" value="1"/>
</dbReference>
<organism evidence="5 6">
    <name type="scientific">Tsukamurella conjunctivitidis</name>
    <dbReference type="NCBI Taxonomy" id="2592068"/>
    <lineage>
        <taxon>Bacteria</taxon>
        <taxon>Bacillati</taxon>
        <taxon>Actinomycetota</taxon>
        <taxon>Actinomycetes</taxon>
        <taxon>Mycobacteriales</taxon>
        <taxon>Tsukamurellaceae</taxon>
        <taxon>Tsukamurella</taxon>
    </lineage>
</organism>
<dbReference type="PROSITE" id="PS01124">
    <property type="entry name" value="HTH_ARAC_FAMILY_2"/>
    <property type="match status" value="1"/>
</dbReference>
<dbReference type="SMART" id="SM00342">
    <property type="entry name" value="HTH_ARAC"/>
    <property type="match status" value="1"/>
</dbReference>
<feature type="domain" description="HTH araC/xylS-type" evidence="4">
    <location>
        <begin position="160"/>
        <end position="259"/>
    </location>
</feature>
<protein>
    <submittedName>
        <fullName evidence="5">AraC family transcriptional regulator</fullName>
    </submittedName>
</protein>
<dbReference type="InterPro" id="IPR050204">
    <property type="entry name" value="AraC_XylS_family_regulators"/>
</dbReference>